<organism evidence="1 2">
    <name type="scientific">Sphingomonas xinjiangensis</name>
    <dbReference type="NCBI Taxonomy" id="643568"/>
    <lineage>
        <taxon>Bacteria</taxon>
        <taxon>Pseudomonadati</taxon>
        <taxon>Pseudomonadota</taxon>
        <taxon>Alphaproteobacteria</taxon>
        <taxon>Sphingomonadales</taxon>
        <taxon>Sphingomonadaceae</taxon>
        <taxon>Sphingomonas</taxon>
    </lineage>
</organism>
<comment type="caution">
    <text evidence="1">The sequence shown here is derived from an EMBL/GenBank/DDBJ whole genome shotgun (WGS) entry which is preliminary data.</text>
</comment>
<protein>
    <submittedName>
        <fullName evidence="1">Uncharacterized protein</fullName>
    </submittedName>
</protein>
<sequence>MRKESAAANFRWHAGQLDWIETARDALASNGFG</sequence>
<dbReference type="EMBL" id="JACIJF010000018">
    <property type="protein sequence ID" value="MBB5712500.1"/>
    <property type="molecule type" value="Genomic_DNA"/>
</dbReference>
<dbReference type="Proteomes" id="UP000527143">
    <property type="component" value="Unassembled WGS sequence"/>
</dbReference>
<keyword evidence="2" id="KW-1185">Reference proteome</keyword>
<name>A0A840YS56_9SPHN</name>
<reference evidence="1 2" key="1">
    <citation type="submission" date="2020-08" db="EMBL/GenBank/DDBJ databases">
        <title>Genomic Encyclopedia of Type Strains, Phase IV (KMG-IV): sequencing the most valuable type-strain genomes for metagenomic binning, comparative biology and taxonomic classification.</title>
        <authorList>
            <person name="Goeker M."/>
        </authorList>
    </citation>
    <scope>NUCLEOTIDE SEQUENCE [LARGE SCALE GENOMIC DNA]</scope>
    <source>
        <strain evidence="1 2">DSM 26736</strain>
    </source>
</reference>
<accession>A0A840YS56</accession>
<dbReference type="AlphaFoldDB" id="A0A840YS56"/>
<evidence type="ECO:0000313" key="1">
    <source>
        <dbReference type="EMBL" id="MBB5712500.1"/>
    </source>
</evidence>
<gene>
    <name evidence="1" type="ORF">FHT02_003760</name>
</gene>
<evidence type="ECO:0000313" key="2">
    <source>
        <dbReference type="Proteomes" id="UP000527143"/>
    </source>
</evidence>
<proteinExistence type="predicted"/>